<evidence type="ECO:0000256" key="2">
    <source>
        <dbReference type="ARBA" id="ARBA00022475"/>
    </source>
</evidence>
<feature type="region of interest" description="Disordered" evidence="13">
    <location>
        <begin position="748"/>
        <end position="768"/>
    </location>
</feature>
<feature type="region of interest" description="Disordered" evidence="13">
    <location>
        <begin position="1493"/>
        <end position="1522"/>
    </location>
</feature>
<dbReference type="InterPro" id="IPR020894">
    <property type="entry name" value="Cadherin_CS"/>
</dbReference>
<feature type="domain" description="Cadherin" evidence="15">
    <location>
        <begin position="29"/>
        <end position="137"/>
    </location>
</feature>
<dbReference type="CDD" id="cd11304">
    <property type="entry name" value="Cadherin_repeat"/>
    <property type="match status" value="6"/>
</dbReference>
<keyword evidence="10" id="KW-0325">Glycoprotein</keyword>
<dbReference type="PRINTS" id="PR00205">
    <property type="entry name" value="CADHERIN"/>
</dbReference>
<name>A0A553PRQ9_TIGCA</name>
<evidence type="ECO:0000256" key="4">
    <source>
        <dbReference type="ARBA" id="ARBA00022729"/>
    </source>
</evidence>
<feature type="region of interest" description="Disordered" evidence="13">
    <location>
        <begin position="1321"/>
        <end position="1340"/>
    </location>
</feature>
<dbReference type="PROSITE" id="PS00232">
    <property type="entry name" value="CADHERIN_1"/>
    <property type="match status" value="1"/>
</dbReference>
<evidence type="ECO:0000256" key="1">
    <source>
        <dbReference type="ARBA" id="ARBA00004251"/>
    </source>
</evidence>
<comment type="function">
    <text evidence="11">Cadherins are calcium-dependent cell adhesion proteins. They preferentially interact with themselves in a homophilic manner in connecting cells.</text>
</comment>
<feature type="compositionally biased region" description="Polar residues" evidence="13">
    <location>
        <begin position="1186"/>
        <end position="1197"/>
    </location>
</feature>
<feature type="region of interest" description="Disordered" evidence="13">
    <location>
        <begin position="1156"/>
        <end position="1200"/>
    </location>
</feature>
<evidence type="ECO:0000256" key="8">
    <source>
        <dbReference type="ARBA" id="ARBA00022989"/>
    </source>
</evidence>
<keyword evidence="2" id="KW-1003">Cell membrane</keyword>
<feature type="region of interest" description="Disordered" evidence="13">
    <location>
        <begin position="911"/>
        <end position="932"/>
    </location>
</feature>
<evidence type="ECO:0000256" key="5">
    <source>
        <dbReference type="ARBA" id="ARBA00022737"/>
    </source>
</evidence>
<evidence type="ECO:0000313" key="16">
    <source>
        <dbReference type="EMBL" id="TRY80363.1"/>
    </source>
</evidence>
<evidence type="ECO:0000313" key="17">
    <source>
        <dbReference type="Proteomes" id="UP000318571"/>
    </source>
</evidence>
<feature type="signal peptide" evidence="14">
    <location>
        <begin position="1"/>
        <end position="21"/>
    </location>
</feature>
<reference evidence="16 17" key="1">
    <citation type="journal article" date="2018" name="Nat. Ecol. Evol.">
        <title>Genomic signatures of mitonuclear coevolution across populations of Tigriopus californicus.</title>
        <authorList>
            <person name="Barreto F.S."/>
            <person name="Watson E.T."/>
            <person name="Lima T.G."/>
            <person name="Willett C.S."/>
            <person name="Edmands S."/>
            <person name="Li W."/>
            <person name="Burton R.S."/>
        </authorList>
    </citation>
    <scope>NUCLEOTIDE SEQUENCE [LARGE SCALE GENOMIC DNA]</scope>
    <source>
        <strain evidence="16 17">San Diego</strain>
    </source>
</reference>
<dbReference type="PANTHER" id="PTHR24026:SF136">
    <property type="entry name" value="PROTOCADHERIN-23"/>
    <property type="match status" value="1"/>
</dbReference>
<protein>
    <recommendedName>
        <fullName evidence="15">Cadherin domain-containing protein</fullName>
    </recommendedName>
</protein>
<keyword evidence="9" id="KW-0472">Membrane</keyword>
<accession>A0A553PRQ9</accession>
<keyword evidence="8" id="KW-1133">Transmembrane helix</keyword>
<evidence type="ECO:0000256" key="9">
    <source>
        <dbReference type="ARBA" id="ARBA00023136"/>
    </source>
</evidence>
<feature type="region of interest" description="Disordered" evidence="13">
    <location>
        <begin position="1550"/>
        <end position="1575"/>
    </location>
</feature>
<evidence type="ECO:0000256" key="6">
    <source>
        <dbReference type="ARBA" id="ARBA00022837"/>
    </source>
</evidence>
<feature type="region of interest" description="Disordered" evidence="13">
    <location>
        <begin position="1220"/>
        <end position="1243"/>
    </location>
</feature>
<feature type="domain" description="Cadherin" evidence="15">
    <location>
        <begin position="132"/>
        <end position="249"/>
    </location>
</feature>
<keyword evidence="5" id="KW-0677">Repeat</keyword>
<proteinExistence type="predicted"/>
<sequence length="1771" mass="200218">MKVMWSVLVSVAIHFIGLSDANKPVFDLSNNMRLVLLPADTKLGTVIYKLRASDADEDYPLQFRVSGDDSHLIDIKNIDCTKTICEADVILLKPLSRTRTKYNLSLEAIDTRGEITMVETEFELTPHQEAFIGAPRIVRIAETTKAGSLIESFIIMENPDVFRGISCQLLPVGAREYFSISPGLPTAIKGESRCDLRLEKELDYESRSSFVLEIIAENAWTDTKYDTRNVVVHEFIVEVQDVQDSAPYFLEAPPVTRLPETAEVGDRVLEVKAFDGDYAHPRRIRYGLDPKERPLRSYFQIDSDSGIITVRKNLQDIETRPNTPVILRVLAEEIPSQPGDLNESTAMSKAEVEVAVIIDDVINSKPRFLQNHYTTNLEENAIEGTVLVFSGDLDIVEDTDKGENGKVELFIEGDFEDTFEISPAIVENRAQFRISVKSNKKLDFETLQSLTFKITARELGINKLSTTATVTVNLIDVNDNAPRFVQDKYVFNVFENEAPGKVLLKNGAIRYTRLIGDDPVIEGLRLDPVSGEISLVKNEYLDRETIAMEAIDKDQKNTKNSHIRYEIIKGNYDKKFVIDEVTGVIMVGEPLTNDIRSQRRFSRQNGINDDDAVEPIITLMVRAYDLGIPSLDAEVPVYIYTEDMFSRTMRFIISQEPQQVEEHQAEISDLISTMTGGDAEIQDINPYYGNEIAFDGYEIAELDVDRESKAVASKPKKSVVDVFIRYPANSIVDMNAVTSKLVANSSGAIAPSNSGSKSESSSTSSSSANQELEQRNATLFWALMLICLFLAALVFLALCCYCCPGCYYYKGDKVNSVGIHGSERDIRVLTVTDGAGRELKDAKFVEIIRSAKDRIRSAASMGRTSELKRWRVRSAGSFRSGSDRSHLPRQGQRPYQLLDPKDSESIILVREAGGRVSRRSQNGPKGRDDRYRVRDMEELDAQALADRDHQEEELDLDSAYVLEQEGIDERTGQRTRRRIYHSRKTPIDKGKIFKVVDEDERNHSRQGGEDIQVLRLDDDTRREETYRRVGGSEILSLDEPKEQVHKAVGTDPNHPIQIEVQGEPRRTRSELDLAQVDLPDDPGGEFYTAVGPDGKEIILRRYLNDQASENNPYMERGFLSMAMVHLQDQHDPNLAQNSSKKSPRKLTAYVDASGRYYRVPDPRGHPGGSHSLPRRPGYVDGYETGESIQSDNDSNASPYRRPHYNTFHGHPSQHYNPNKGLINGSNRQKHKTLDNPNPVQDLTPKHQIRTPILEETESTLEAERLKSRQSRRDQIKVSYDHSDASVLRFRINDGNASPEPAYTDTKASILRRRNTMAKMLKEEDNRQSQEDPHHLKPSHRYRHWSLNELNQRHDSETRAAKMRKWNSLSNDELINYKHSLSNTRVPHLRAGHDGQIELVPVDSTHPPLHPHHVHHLASQDSLPRKFSKHISVTQRDRDQGYNDDAISYPREANSQTLNVHNREPLWYRLTNGHSSTRGSKGFHSHAASIHRDPLDYSQASSTTSSEVSLPSRASSVMSQPHRHKIDRMVEQGQNSRSIVDENFAKNIGITPDSSGRPGHAHLTAPHSQYVPESGSEMNSLEYTFDHNGEVVSKDDSDVIMIHEHPRVRRHTTEIRRSIMNATPRYMDWYNGPNQNSPHRPSQLSTISAPAIPYGSLQSLRPTRTRSPSRELRPSMVLTRSLTRLPDGQKLEKHVDEDLGHGSPQEEQSRPNSMEDLQEDSSESGISSLSQPQHPRRKSAQEIMSKKSVFSRAYDDVSVRHIRPNSAEVLID</sequence>
<organism evidence="16 17">
    <name type="scientific">Tigriopus californicus</name>
    <name type="common">Marine copepod</name>
    <dbReference type="NCBI Taxonomy" id="6832"/>
    <lineage>
        <taxon>Eukaryota</taxon>
        <taxon>Metazoa</taxon>
        <taxon>Ecdysozoa</taxon>
        <taxon>Arthropoda</taxon>
        <taxon>Crustacea</taxon>
        <taxon>Multicrustacea</taxon>
        <taxon>Hexanauplia</taxon>
        <taxon>Copepoda</taxon>
        <taxon>Harpacticoida</taxon>
        <taxon>Harpacticidae</taxon>
        <taxon>Tigriopus</taxon>
    </lineage>
</organism>
<dbReference type="GO" id="GO:0005886">
    <property type="term" value="C:plasma membrane"/>
    <property type="evidence" value="ECO:0007669"/>
    <property type="project" value="UniProtKB-SubCell"/>
</dbReference>
<dbReference type="GO" id="GO:0005509">
    <property type="term" value="F:calcium ion binding"/>
    <property type="evidence" value="ECO:0007669"/>
    <property type="project" value="UniProtKB-UniRule"/>
</dbReference>
<keyword evidence="7" id="KW-0130">Cell adhesion</keyword>
<evidence type="ECO:0000256" key="7">
    <source>
        <dbReference type="ARBA" id="ARBA00022889"/>
    </source>
</evidence>
<evidence type="ECO:0000256" key="12">
    <source>
        <dbReference type="PROSITE-ProRule" id="PRU00043"/>
    </source>
</evidence>
<evidence type="ECO:0000259" key="15">
    <source>
        <dbReference type="PROSITE" id="PS50268"/>
    </source>
</evidence>
<dbReference type="EMBL" id="VCGU01000001">
    <property type="protein sequence ID" value="TRY80363.1"/>
    <property type="molecule type" value="Genomic_DNA"/>
</dbReference>
<dbReference type="Proteomes" id="UP000318571">
    <property type="component" value="Chromosome 12"/>
</dbReference>
<feature type="compositionally biased region" description="Low complexity" evidence="13">
    <location>
        <begin position="752"/>
        <end position="767"/>
    </location>
</feature>
<feature type="compositionally biased region" description="Basic and acidic residues" evidence="13">
    <location>
        <begin position="1321"/>
        <end position="1334"/>
    </location>
</feature>
<evidence type="ECO:0000256" key="13">
    <source>
        <dbReference type="SAM" id="MobiDB-lite"/>
    </source>
</evidence>
<dbReference type="InterPro" id="IPR002126">
    <property type="entry name" value="Cadherin-like_dom"/>
</dbReference>
<feature type="region of interest" description="Disordered" evidence="13">
    <location>
        <begin position="877"/>
        <end position="898"/>
    </location>
</feature>
<gene>
    <name evidence="16" type="ORF">TCAL_02998</name>
</gene>
<dbReference type="STRING" id="6832.A0A553PRQ9"/>
<comment type="subcellular location">
    <subcellularLocation>
        <location evidence="1">Cell membrane</location>
        <topology evidence="1">Single-pass type I membrane protein</topology>
    </subcellularLocation>
</comment>
<comment type="caution">
    <text evidence="16">The sequence shown here is derived from an EMBL/GenBank/DDBJ whole genome shotgun (WGS) entry which is preliminary data.</text>
</comment>
<dbReference type="PROSITE" id="PS50268">
    <property type="entry name" value="CADHERIN_2"/>
    <property type="match status" value="5"/>
</dbReference>
<evidence type="ECO:0000256" key="3">
    <source>
        <dbReference type="ARBA" id="ARBA00022692"/>
    </source>
</evidence>
<dbReference type="Gene3D" id="2.60.40.60">
    <property type="entry name" value="Cadherins"/>
    <property type="match status" value="5"/>
</dbReference>
<keyword evidence="4 14" id="KW-0732">Signal</keyword>
<feature type="domain" description="Cadherin" evidence="15">
    <location>
        <begin position="527"/>
        <end position="651"/>
    </location>
</feature>
<dbReference type="GO" id="GO:0007156">
    <property type="term" value="P:homophilic cell adhesion via plasma membrane adhesion molecules"/>
    <property type="evidence" value="ECO:0007669"/>
    <property type="project" value="InterPro"/>
</dbReference>
<feature type="domain" description="Cadherin" evidence="15">
    <location>
        <begin position="250"/>
        <end position="368"/>
    </location>
</feature>
<feature type="region of interest" description="Disordered" evidence="13">
    <location>
        <begin position="1652"/>
        <end position="1743"/>
    </location>
</feature>
<keyword evidence="6 12" id="KW-0106">Calcium</keyword>
<dbReference type="SMART" id="SM00112">
    <property type="entry name" value="CA"/>
    <property type="match status" value="4"/>
</dbReference>
<dbReference type="PANTHER" id="PTHR24026">
    <property type="entry name" value="FAT ATYPICAL CADHERIN-RELATED"/>
    <property type="match status" value="1"/>
</dbReference>
<evidence type="ECO:0000256" key="14">
    <source>
        <dbReference type="SAM" id="SignalP"/>
    </source>
</evidence>
<dbReference type="FunFam" id="2.60.40.60:FF:000098">
    <property type="entry name" value="cadherin-23 isoform X1"/>
    <property type="match status" value="1"/>
</dbReference>
<dbReference type="InterPro" id="IPR015919">
    <property type="entry name" value="Cadherin-like_sf"/>
</dbReference>
<feature type="compositionally biased region" description="Basic and acidic residues" evidence="13">
    <location>
        <begin position="1686"/>
        <end position="1699"/>
    </location>
</feature>
<evidence type="ECO:0000256" key="10">
    <source>
        <dbReference type="ARBA" id="ARBA00023180"/>
    </source>
</evidence>
<keyword evidence="17" id="KW-1185">Reference proteome</keyword>
<keyword evidence="3" id="KW-0812">Transmembrane</keyword>
<feature type="domain" description="Cadherin" evidence="15">
    <location>
        <begin position="369"/>
        <end position="484"/>
    </location>
</feature>
<evidence type="ECO:0000256" key="11">
    <source>
        <dbReference type="ARBA" id="ARBA00059331"/>
    </source>
</evidence>
<dbReference type="SUPFAM" id="SSF49313">
    <property type="entry name" value="Cadherin-like"/>
    <property type="match status" value="4"/>
</dbReference>
<feature type="chain" id="PRO_5022099997" description="Cadherin domain-containing protein" evidence="14">
    <location>
        <begin position="22"/>
        <end position="1771"/>
    </location>
</feature>
<feature type="compositionally biased region" description="Low complexity" evidence="13">
    <location>
        <begin position="1497"/>
        <end position="1511"/>
    </location>
</feature>